<proteinExistence type="predicted"/>
<dbReference type="SMART" id="SM01235">
    <property type="entry name" value="Haem_bd"/>
    <property type="match status" value="1"/>
</dbReference>
<evidence type="ECO:0000313" key="3">
    <source>
        <dbReference type="Proteomes" id="UP000249645"/>
    </source>
</evidence>
<evidence type="ECO:0000259" key="1">
    <source>
        <dbReference type="SMART" id="SM01235"/>
    </source>
</evidence>
<sequence length="89" mass="10159">MLKSKKSKTIIIIIVAIFIGMQAFRPNIKAETKTSNLNLPTDVANIIRKGCYDCHSNETNLRWYDQIQPAFSLVANHIMEGRKALNFSY</sequence>
<evidence type="ECO:0000313" key="2">
    <source>
        <dbReference type="EMBL" id="PZP42941.1"/>
    </source>
</evidence>
<gene>
    <name evidence="2" type="ORF">DI598_16350</name>
</gene>
<dbReference type="EMBL" id="QFOI01000399">
    <property type="protein sequence ID" value="PZP42941.1"/>
    <property type="molecule type" value="Genomic_DNA"/>
</dbReference>
<feature type="domain" description="Haem-binding" evidence="1">
    <location>
        <begin position="15"/>
        <end position="88"/>
    </location>
</feature>
<comment type="caution">
    <text evidence="2">The sequence shown here is derived from an EMBL/GenBank/DDBJ whole genome shotgun (WGS) entry which is preliminary data.</text>
</comment>
<feature type="non-terminal residue" evidence="2">
    <location>
        <position position="89"/>
    </location>
</feature>
<protein>
    <submittedName>
        <fullName evidence="2">Cytochrome P460</fullName>
    </submittedName>
</protein>
<dbReference type="AlphaFoldDB" id="A0A2W5EFU8"/>
<name>A0A2W5EFU8_9SPHI</name>
<accession>A0A2W5EFU8</accession>
<dbReference type="Pfam" id="PF14376">
    <property type="entry name" value="Haem_bd"/>
    <property type="match status" value="1"/>
</dbReference>
<dbReference type="Proteomes" id="UP000249645">
    <property type="component" value="Unassembled WGS sequence"/>
</dbReference>
<reference evidence="2 3" key="1">
    <citation type="submission" date="2017-11" db="EMBL/GenBank/DDBJ databases">
        <title>Infants hospitalized years apart are colonized by the same room-sourced microbial strains.</title>
        <authorList>
            <person name="Brooks B."/>
            <person name="Olm M.R."/>
            <person name="Firek B.A."/>
            <person name="Baker R."/>
            <person name="Thomas B.C."/>
            <person name="Morowitz M.J."/>
            <person name="Banfield J.F."/>
        </authorList>
    </citation>
    <scope>NUCLEOTIDE SEQUENCE [LARGE SCALE GENOMIC DNA]</scope>
    <source>
        <strain evidence="2">S2_009_000_R2_76</strain>
    </source>
</reference>
<organism evidence="2 3">
    <name type="scientific">Pseudopedobacter saltans</name>
    <dbReference type="NCBI Taxonomy" id="151895"/>
    <lineage>
        <taxon>Bacteria</taxon>
        <taxon>Pseudomonadati</taxon>
        <taxon>Bacteroidota</taxon>
        <taxon>Sphingobacteriia</taxon>
        <taxon>Sphingobacteriales</taxon>
        <taxon>Sphingobacteriaceae</taxon>
        <taxon>Pseudopedobacter</taxon>
    </lineage>
</organism>
<dbReference type="InterPro" id="IPR025992">
    <property type="entry name" value="Haem-bd"/>
</dbReference>